<sequence>MTISSGKDLSDRVNDSDDDGDDTWSSTYAEELASLELVPAENPEATEENDEQIREFMRVVHWATGPECESNPRMQRAFYRHFSNKAVSFLSEFKRPYEEAVGTSRSVSSNTMRKAPKSYYYSRPQNQSRVS</sequence>
<dbReference type="OrthoDB" id="4101078at2759"/>
<proteinExistence type="predicted"/>
<dbReference type="EMBL" id="KV454297">
    <property type="protein sequence ID" value="ODQ71485.1"/>
    <property type="molecule type" value="Genomic_DNA"/>
</dbReference>
<feature type="compositionally biased region" description="Polar residues" evidence="1">
    <location>
        <begin position="103"/>
        <end position="112"/>
    </location>
</feature>
<dbReference type="Proteomes" id="UP000094385">
    <property type="component" value="Unassembled WGS sequence"/>
</dbReference>
<evidence type="ECO:0000256" key="1">
    <source>
        <dbReference type="SAM" id="MobiDB-lite"/>
    </source>
</evidence>
<keyword evidence="3" id="KW-1185">Reference proteome</keyword>
<evidence type="ECO:0000313" key="3">
    <source>
        <dbReference type="Proteomes" id="UP000094385"/>
    </source>
</evidence>
<evidence type="ECO:0000313" key="2">
    <source>
        <dbReference type="EMBL" id="ODQ71485.1"/>
    </source>
</evidence>
<reference evidence="2 3" key="1">
    <citation type="journal article" date="2016" name="Proc. Natl. Acad. Sci. U.S.A.">
        <title>Comparative genomics of biotechnologically important yeasts.</title>
        <authorList>
            <person name="Riley R."/>
            <person name="Haridas S."/>
            <person name="Wolfe K.H."/>
            <person name="Lopes M.R."/>
            <person name="Hittinger C.T."/>
            <person name="Goeker M."/>
            <person name="Salamov A.A."/>
            <person name="Wisecaver J.H."/>
            <person name="Long T.M."/>
            <person name="Calvey C.H."/>
            <person name="Aerts A.L."/>
            <person name="Barry K.W."/>
            <person name="Choi C."/>
            <person name="Clum A."/>
            <person name="Coughlan A.Y."/>
            <person name="Deshpande S."/>
            <person name="Douglass A.P."/>
            <person name="Hanson S.J."/>
            <person name="Klenk H.-P."/>
            <person name="LaButti K.M."/>
            <person name="Lapidus A."/>
            <person name="Lindquist E.A."/>
            <person name="Lipzen A.M."/>
            <person name="Meier-Kolthoff J.P."/>
            <person name="Ohm R.A."/>
            <person name="Otillar R.P."/>
            <person name="Pangilinan J.L."/>
            <person name="Peng Y."/>
            <person name="Rokas A."/>
            <person name="Rosa C.A."/>
            <person name="Scheuner C."/>
            <person name="Sibirny A.A."/>
            <person name="Slot J.C."/>
            <person name="Stielow J.B."/>
            <person name="Sun H."/>
            <person name="Kurtzman C.P."/>
            <person name="Blackwell M."/>
            <person name="Grigoriev I.V."/>
            <person name="Jeffries T.W."/>
        </authorList>
    </citation>
    <scope>NUCLEOTIDE SEQUENCE [LARGE SCALE GENOMIC DNA]</scope>
    <source>
        <strain evidence="2 3">NRRL Y-11557</strain>
    </source>
</reference>
<feature type="region of interest" description="Disordered" evidence="1">
    <location>
        <begin position="1"/>
        <end position="25"/>
    </location>
</feature>
<organism evidence="2 3">
    <name type="scientific">Lipomyces starkeyi NRRL Y-11557</name>
    <dbReference type="NCBI Taxonomy" id="675824"/>
    <lineage>
        <taxon>Eukaryota</taxon>
        <taxon>Fungi</taxon>
        <taxon>Dikarya</taxon>
        <taxon>Ascomycota</taxon>
        <taxon>Saccharomycotina</taxon>
        <taxon>Lipomycetes</taxon>
        <taxon>Lipomycetales</taxon>
        <taxon>Lipomycetaceae</taxon>
        <taxon>Lipomyces</taxon>
    </lineage>
</organism>
<protein>
    <submittedName>
        <fullName evidence="2">Uncharacterized protein</fullName>
    </submittedName>
</protein>
<dbReference type="AlphaFoldDB" id="A0A1E3Q1B0"/>
<name>A0A1E3Q1B0_LIPST</name>
<accession>A0A1E3Q1B0</accession>
<feature type="region of interest" description="Disordered" evidence="1">
    <location>
        <begin position="99"/>
        <end position="131"/>
    </location>
</feature>
<gene>
    <name evidence="2" type="ORF">LIPSTDRAFT_73178</name>
</gene>